<dbReference type="Proteomes" id="UP001367508">
    <property type="component" value="Unassembled WGS sequence"/>
</dbReference>
<protein>
    <submittedName>
        <fullName evidence="1">Uncharacterized protein</fullName>
    </submittedName>
</protein>
<dbReference type="EMBL" id="JAYMYQ010000008">
    <property type="protein sequence ID" value="KAK7316112.1"/>
    <property type="molecule type" value="Genomic_DNA"/>
</dbReference>
<evidence type="ECO:0000313" key="1">
    <source>
        <dbReference type="EMBL" id="KAK7316112.1"/>
    </source>
</evidence>
<evidence type="ECO:0000313" key="2">
    <source>
        <dbReference type="Proteomes" id="UP001367508"/>
    </source>
</evidence>
<dbReference type="AlphaFoldDB" id="A0AAN9PZF6"/>
<gene>
    <name evidence="1" type="ORF">VNO77_34838</name>
</gene>
<keyword evidence="2" id="KW-1185">Reference proteome</keyword>
<organism evidence="1 2">
    <name type="scientific">Canavalia gladiata</name>
    <name type="common">Sword bean</name>
    <name type="synonym">Dolichos gladiatus</name>
    <dbReference type="NCBI Taxonomy" id="3824"/>
    <lineage>
        <taxon>Eukaryota</taxon>
        <taxon>Viridiplantae</taxon>
        <taxon>Streptophyta</taxon>
        <taxon>Embryophyta</taxon>
        <taxon>Tracheophyta</taxon>
        <taxon>Spermatophyta</taxon>
        <taxon>Magnoliopsida</taxon>
        <taxon>eudicotyledons</taxon>
        <taxon>Gunneridae</taxon>
        <taxon>Pentapetalae</taxon>
        <taxon>rosids</taxon>
        <taxon>fabids</taxon>
        <taxon>Fabales</taxon>
        <taxon>Fabaceae</taxon>
        <taxon>Papilionoideae</taxon>
        <taxon>50 kb inversion clade</taxon>
        <taxon>NPAAA clade</taxon>
        <taxon>indigoferoid/millettioid clade</taxon>
        <taxon>Phaseoleae</taxon>
        <taxon>Canavalia</taxon>
    </lineage>
</organism>
<sequence>MYSSISKLNKGEGGAVIKLRDLFFGSNNVMDPICDAQFSKRLGRGNVCNIESWGASWTVEKAATYWVIGRVVVAAAAFLSPLTSCLIGTWEG</sequence>
<name>A0AAN9PZF6_CANGL</name>
<accession>A0AAN9PZF6</accession>
<reference evidence="1 2" key="1">
    <citation type="submission" date="2024-01" db="EMBL/GenBank/DDBJ databases">
        <title>The genomes of 5 underutilized Papilionoideae crops provide insights into root nodulation and disease resistanc.</title>
        <authorList>
            <person name="Jiang F."/>
        </authorList>
    </citation>
    <scope>NUCLEOTIDE SEQUENCE [LARGE SCALE GENOMIC DNA]</scope>
    <source>
        <strain evidence="1">LVBAO_FW01</strain>
        <tissue evidence="1">Leaves</tissue>
    </source>
</reference>
<comment type="caution">
    <text evidence="1">The sequence shown here is derived from an EMBL/GenBank/DDBJ whole genome shotgun (WGS) entry which is preliminary data.</text>
</comment>
<proteinExistence type="predicted"/>